<dbReference type="Proteomes" id="UP000195141">
    <property type="component" value="Chromosome"/>
</dbReference>
<dbReference type="InterPro" id="IPR041242">
    <property type="entry name" value="HNHc_6"/>
</dbReference>
<reference evidence="2" key="2">
    <citation type="submission" date="2017-05" db="EMBL/GenBank/DDBJ databases">
        <authorList>
            <consortium name="The Broad Institute Genomics Platform"/>
            <consortium name="The Broad Institute Genomic Center for Infectious Diseases"/>
            <person name="Earl A."/>
            <person name="Manson A."/>
            <person name="Schwartman J."/>
            <person name="Gilmore M."/>
            <person name="Abouelleil A."/>
            <person name="Cao P."/>
            <person name="Chapman S."/>
            <person name="Cusick C."/>
            <person name="Shea T."/>
            <person name="Young S."/>
            <person name="Neafsey D."/>
            <person name="Nusbaum C."/>
            <person name="Birren B."/>
        </authorList>
    </citation>
    <scope>NUCLEOTIDE SEQUENCE</scope>
    <source>
        <strain evidence="2">9E7_DIV0242</strain>
    </source>
</reference>
<dbReference type="RefSeq" id="WP_086350163.1">
    <property type="nucleotide sequence ID" value="NZ_CP147247.1"/>
</dbReference>
<evidence type="ECO:0008006" key="4">
    <source>
        <dbReference type="Google" id="ProtNLM"/>
    </source>
</evidence>
<sequence>MKLFGKVTKISGKEITLSLDNESELRRILTLSDGAQPLVEVNISDQREIQPEQRNMAYAMLREIDNHFGYPLGWAKAKTKFEFEYETGIEFSLSNTSIEIATLYIKYLIAFMFQECVPFSNGYEPLEETINWQMFCAIRTRQCAVCRQEHSDIHHAIGFVGMGNNRRNVNHLKSKFICLCREHHNEIHWRGLTEFMKHYHVAPIKLKEETLVRLGLMTKRQAKELQEDEESGTA</sequence>
<dbReference type="OrthoDB" id="1665841at2"/>
<organism evidence="1">
    <name type="scientific">Candidatus Enterococcus clewellii</name>
    <dbReference type="NCBI Taxonomy" id="1834193"/>
    <lineage>
        <taxon>Bacteria</taxon>
        <taxon>Bacillati</taxon>
        <taxon>Bacillota</taxon>
        <taxon>Bacilli</taxon>
        <taxon>Lactobacillales</taxon>
        <taxon>Enterococcaceae</taxon>
        <taxon>Enterococcus</taxon>
    </lineage>
</organism>
<proteinExistence type="predicted"/>
<dbReference type="EMBL" id="NGMM01000005">
    <property type="protein sequence ID" value="OTP13690.1"/>
    <property type="molecule type" value="Genomic_DNA"/>
</dbReference>
<protein>
    <recommendedName>
        <fullName evidence="4">HNH nuclease domain-containing protein</fullName>
    </recommendedName>
</protein>
<reference evidence="2" key="3">
    <citation type="submission" date="2024-03" db="EMBL/GenBank/DDBJ databases">
        <title>The Genome Sequence of Enterococcus sp. DIV0242b.</title>
        <authorList>
            <consortium name="The Broad Institute Genomics Platform"/>
            <consortium name="The Broad Institute Microbial Omics Core"/>
            <consortium name="The Broad Institute Genomic Center for Infectious Diseases"/>
            <person name="Earl A."/>
            <person name="Manson A."/>
            <person name="Gilmore M."/>
            <person name="Schwartman J."/>
            <person name="Shea T."/>
            <person name="Abouelleil A."/>
            <person name="Cao P."/>
            <person name="Chapman S."/>
            <person name="Cusick C."/>
            <person name="Young S."/>
            <person name="Neafsey D."/>
            <person name="Nusbaum C."/>
            <person name="Birren B."/>
        </authorList>
    </citation>
    <scope>NUCLEOTIDE SEQUENCE</scope>
    <source>
        <strain evidence="2">9E7_DIV0242</strain>
    </source>
</reference>
<name>A0A242K4G4_9ENTE</name>
<dbReference type="EMBL" id="CP147247">
    <property type="protein sequence ID" value="WYJ89918.1"/>
    <property type="molecule type" value="Genomic_DNA"/>
</dbReference>
<accession>A0A242K4G4</accession>
<dbReference type="AlphaFoldDB" id="A0A242K4G4"/>
<evidence type="ECO:0000313" key="1">
    <source>
        <dbReference type="EMBL" id="OTP13690.1"/>
    </source>
</evidence>
<gene>
    <name evidence="2" type="ORF">A5888_001646</name>
    <name evidence="1" type="ORF">A5888_003168</name>
</gene>
<dbReference type="InterPro" id="IPR003615">
    <property type="entry name" value="HNH_nuc"/>
</dbReference>
<evidence type="ECO:0000313" key="3">
    <source>
        <dbReference type="Proteomes" id="UP000195141"/>
    </source>
</evidence>
<dbReference type="Pfam" id="PF16784">
    <property type="entry name" value="HNHc_6"/>
    <property type="match status" value="1"/>
</dbReference>
<keyword evidence="3" id="KW-1185">Reference proteome</keyword>
<evidence type="ECO:0000313" key="2">
    <source>
        <dbReference type="EMBL" id="WYJ89918.1"/>
    </source>
</evidence>
<reference evidence="1" key="1">
    <citation type="submission" date="2017-05" db="EMBL/GenBank/DDBJ databases">
        <title>The Genome Sequence of Enterococcus sp. 9E7_DIV0242.</title>
        <authorList>
            <consortium name="The Broad Institute Genomics Platform"/>
            <consortium name="The Broad Institute Genomic Center for Infectious Diseases"/>
            <person name="Earl A."/>
            <person name="Manson A."/>
            <person name="Schwartman J."/>
            <person name="Gilmore M."/>
            <person name="Abouelleil A."/>
            <person name="Cao P."/>
            <person name="Chapman S."/>
            <person name="Cusick C."/>
            <person name="Shea T."/>
            <person name="Young S."/>
            <person name="Neafsey D."/>
            <person name="Nusbaum C."/>
            <person name="Birren B."/>
        </authorList>
    </citation>
    <scope>NUCLEOTIDE SEQUENCE [LARGE SCALE GENOMIC DNA]</scope>
    <source>
        <strain evidence="1">9E7_DIV0242</strain>
    </source>
</reference>
<dbReference type="CDD" id="cd00085">
    <property type="entry name" value="HNHc"/>
    <property type="match status" value="1"/>
</dbReference>